<dbReference type="PROSITE" id="PS51257">
    <property type="entry name" value="PROKAR_LIPOPROTEIN"/>
    <property type="match status" value="1"/>
</dbReference>
<dbReference type="Proteomes" id="UP001597042">
    <property type="component" value="Unassembled WGS sequence"/>
</dbReference>
<comment type="caution">
    <text evidence="3">The sequence shown here is derived from an EMBL/GenBank/DDBJ whole genome shotgun (WGS) entry which is preliminary data.</text>
</comment>
<proteinExistence type="predicted"/>
<dbReference type="RefSeq" id="WP_378749948.1">
    <property type="nucleotide sequence ID" value="NZ_JBHSSV010000002.1"/>
</dbReference>
<gene>
    <name evidence="3" type="ORF">ACFQZV_08035</name>
</gene>
<protein>
    <submittedName>
        <fullName evidence="3">Uncharacterized protein</fullName>
    </submittedName>
</protein>
<organism evidence="3 4">
    <name type="scientific">Microbacterium koreense</name>
    <dbReference type="NCBI Taxonomy" id="323761"/>
    <lineage>
        <taxon>Bacteria</taxon>
        <taxon>Bacillati</taxon>
        <taxon>Actinomycetota</taxon>
        <taxon>Actinomycetes</taxon>
        <taxon>Micrococcales</taxon>
        <taxon>Microbacteriaceae</taxon>
        <taxon>Microbacterium</taxon>
    </lineage>
</organism>
<accession>A0ABW2ZRH3</accession>
<evidence type="ECO:0000256" key="2">
    <source>
        <dbReference type="SAM" id="SignalP"/>
    </source>
</evidence>
<sequence>MPTPFARLGAALSIAAIAALATACAGADPEPTATATAAPTVTEAAPEPVVTETVEPETPDPTCETIIPASTVEGFESIGWTVLADRFYLGELELADGIICTWADFEGPASDNLQRFGWAPITDEAAADAQTALVAAGWIREDGAAGVYITEDPETTISADEEGYGMTYLFADGAVTFADTKQGLLLIEWPN</sequence>
<feature type="chain" id="PRO_5046911830" evidence="2">
    <location>
        <begin position="28"/>
        <end position="191"/>
    </location>
</feature>
<feature type="region of interest" description="Disordered" evidence="1">
    <location>
        <begin position="28"/>
        <end position="47"/>
    </location>
</feature>
<name>A0ABW2ZRH3_9MICO</name>
<reference evidence="4" key="1">
    <citation type="journal article" date="2019" name="Int. J. Syst. Evol. Microbiol.">
        <title>The Global Catalogue of Microorganisms (GCM) 10K type strain sequencing project: providing services to taxonomists for standard genome sequencing and annotation.</title>
        <authorList>
            <consortium name="The Broad Institute Genomics Platform"/>
            <consortium name="The Broad Institute Genome Sequencing Center for Infectious Disease"/>
            <person name="Wu L."/>
            <person name="Ma J."/>
        </authorList>
    </citation>
    <scope>NUCLEOTIDE SEQUENCE [LARGE SCALE GENOMIC DNA]</scope>
    <source>
        <strain evidence="4">CCUG 50754</strain>
    </source>
</reference>
<keyword evidence="4" id="KW-1185">Reference proteome</keyword>
<evidence type="ECO:0000313" key="4">
    <source>
        <dbReference type="Proteomes" id="UP001597042"/>
    </source>
</evidence>
<dbReference type="EMBL" id="JBHTIM010000001">
    <property type="protein sequence ID" value="MFD0781248.1"/>
    <property type="molecule type" value="Genomic_DNA"/>
</dbReference>
<evidence type="ECO:0000313" key="3">
    <source>
        <dbReference type="EMBL" id="MFD0781248.1"/>
    </source>
</evidence>
<evidence type="ECO:0000256" key="1">
    <source>
        <dbReference type="SAM" id="MobiDB-lite"/>
    </source>
</evidence>
<feature type="signal peptide" evidence="2">
    <location>
        <begin position="1"/>
        <end position="27"/>
    </location>
</feature>
<keyword evidence="2" id="KW-0732">Signal</keyword>